<evidence type="ECO:0000313" key="2">
    <source>
        <dbReference type="EMBL" id="KAI5060914.1"/>
    </source>
</evidence>
<proteinExistence type="predicted"/>
<name>A0A9D4U5M7_ADICA</name>
<evidence type="ECO:0000313" key="3">
    <source>
        <dbReference type="Proteomes" id="UP000886520"/>
    </source>
</evidence>
<dbReference type="Proteomes" id="UP000886520">
    <property type="component" value="Chromosome 23"/>
</dbReference>
<protein>
    <submittedName>
        <fullName evidence="2">Uncharacterized protein</fullName>
    </submittedName>
</protein>
<gene>
    <name evidence="2" type="ORF">GOP47_0023419</name>
</gene>
<dbReference type="EMBL" id="JABFUD020000023">
    <property type="protein sequence ID" value="KAI5060914.1"/>
    <property type="molecule type" value="Genomic_DNA"/>
</dbReference>
<dbReference type="AlphaFoldDB" id="A0A9D4U5M7"/>
<accession>A0A9D4U5M7</accession>
<comment type="caution">
    <text evidence="2">The sequence shown here is derived from an EMBL/GenBank/DDBJ whole genome shotgun (WGS) entry which is preliminary data.</text>
</comment>
<sequence length="116" mass="12299">MVKKRKILQAVSRAGSSRTSSRRGDFLNTLDQATTSLQGSNPDHEDEVSPEKHADPIDVVMEAIPNPDQVVGVVVGTDDGSGEQDEFSEEAQELVAASVAGPDQADDDGQFESVST</sequence>
<feature type="region of interest" description="Disordered" evidence="1">
    <location>
        <begin position="1"/>
        <end position="26"/>
    </location>
</feature>
<reference evidence="2" key="1">
    <citation type="submission" date="2021-01" db="EMBL/GenBank/DDBJ databases">
        <title>Adiantum capillus-veneris genome.</title>
        <authorList>
            <person name="Fang Y."/>
            <person name="Liao Q."/>
        </authorList>
    </citation>
    <scope>NUCLEOTIDE SEQUENCE</scope>
    <source>
        <strain evidence="2">H3</strain>
        <tissue evidence="2">Leaf</tissue>
    </source>
</reference>
<evidence type="ECO:0000256" key="1">
    <source>
        <dbReference type="SAM" id="MobiDB-lite"/>
    </source>
</evidence>
<organism evidence="2 3">
    <name type="scientific">Adiantum capillus-veneris</name>
    <name type="common">Maidenhair fern</name>
    <dbReference type="NCBI Taxonomy" id="13818"/>
    <lineage>
        <taxon>Eukaryota</taxon>
        <taxon>Viridiplantae</taxon>
        <taxon>Streptophyta</taxon>
        <taxon>Embryophyta</taxon>
        <taxon>Tracheophyta</taxon>
        <taxon>Polypodiopsida</taxon>
        <taxon>Polypodiidae</taxon>
        <taxon>Polypodiales</taxon>
        <taxon>Pteridineae</taxon>
        <taxon>Pteridaceae</taxon>
        <taxon>Vittarioideae</taxon>
        <taxon>Adiantum</taxon>
    </lineage>
</organism>
<keyword evidence="3" id="KW-1185">Reference proteome</keyword>